<accession>A0AAE0EHW3</accession>
<feature type="domain" description="RNase H type-1" evidence="1">
    <location>
        <begin position="277"/>
        <end position="395"/>
    </location>
</feature>
<dbReference type="AlphaFoldDB" id="A0AAE0EHW3"/>
<gene>
    <name evidence="3" type="ORF">Dsin_000263</name>
</gene>
<keyword evidence="4" id="KW-1185">Reference proteome</keyword>
<sequence length="416" mass="46010">MVCTYFSSIFSSSSPSVEDIEKATEGLGIKVDLHMKEILDAHFSCEEIRGDVFDLGSIKALGLDGFHAVFFQKFWSIVGLDVSNTCLKILNGEGSIKDFNSTYVVLVPKSKNPYFMKDFIQGTYNVKSGYKVAVGLKVRDVSSGSSQNGGWWKTLWNLIVPPKVKIFLWKVCNEAIISLSNLFRRKVPLNPCCVHCVVKLEDLNMLAMIAWGILTNRNLLVHDKARKGSDELVSWVTNMLAEFQNSRIALIAPHLACPPIKEAWQDPAPETLKLNTDIAVFQGRDVFGIGVVIRNDKEKVILTLSKLATSCFSVQVCEAITFREGLWLANQHGLKVDWAEVDAANVAASVRCFKPTNNCASFVFDDIFGLCKDVGLSECQAISRCGNGVAHNLASLDVSSLRDNLWQGYCHSVLVS</sequence>
<dbReference type="InterPro" id="IPR002156">
    <property type="entry name" value="RNaseH_domain"/>
</dbReference>
<dbReference type="Proteomes" id="UP001281410">
    <property type="component" value="Unassembled WGS sequence"/>
</dbReference>
<dbReference type="EMBL" id="JANJYJ010000001">
    <property type="protein sequence ID" value="KAK3228382.1"/>
    <property type="molecule type" value="Genomic_DNA"/>
</dbReference>
<proteinExistence type="predicted"/>
<dbReference type="InterPro" id="IPR026960">
    <property type="entry name" value="RVT-Znf"/>
</dbReference>
<dbReference type="GO" id="GO:0004523">
    <property type="term" value="F:RNA-DNA hybrid ribonuclease activity"/>
    <property type="evidence" value="ECO:0007669"/>
    <property type="project" value="InterPro"/>
</dbReference>
<name>A0AAE0EHW3_9ROSI</name>
<dbReference type="GO" id="GO:0003676">
    <property type="term" value="F:nucleic acid binding"/>
    <property type="evidence" value="ECO:0007669"/>
    <property type="project" value="InterPro"/>
</dbReference>
<evidence type="ECO:0000313" key="4">
    <source>
        <dbReference type="Proteomes" id="UP001281410"/>
    </source>
</evidence>
<evidence type="ECO:0008006" key="5">
    <source>
        <dbReference type="Google" id="ProtNLM"/>
    </source>
</evidence>
<dbReference type="InterPro" id="IPR053151">
    <property type="entry name" value="RNase_H-like"/>
</dbReference>
<dbReference type="Pfam" id="PF13966">
    <property type="entry name" value="zf-RVT"/>
    <property type="match status" value="1"/>
</dbReference>
<organism evidence="3 4">
    <name type="scientific">Dipteronia sinensis</name>
    <dbReference type="NCBI Taxonomy" id="43782"/>
    <lineage>
        <taxon>Eukaryota</taxon>
        <taxon>Viridiplantae</taxon>
        <taxon>Streptophyta</taxon>
        <taxon>Embryophyta</taxon>
        <taxon>Tracheophyta</taxon>
        <taxon>Spermatophyta</taxon>
        <taxon>Magnoliopsida</taxon>
        <taxon>eudicotyledons</taxon>
        <taxon>Gunneridae</taxon>
        <taxon>Pentapetalae</taxon>
        <taxon>rosids</taxon>
        <taxon>malvids</taxon>
        <taxon>Sapindales</taxon>
        <taxon>Sapindaceae</taxon>
        <taxon>Hippocastanoideae</taxon>
        <taxon>Acereae</taxon>
        <taxon>Dipteronia</taxon>
    </lineage>
</organism>
<dbReference type="PANTHER" id="PTHR47723:SF21">
    <property type="entry name" value="POLYNUCLEOTIDYL TRANSFERASE, RIBONUCLEASE H-LIKE SUPERFAMILY PROTEIN"/>
    <property type="match status" value="1"/>
</dbReference>
<dbReference type="PANTHER" id="PTHR47723">
    <property type="entry name" value="OS05G0353850 PROTEIN"/>
    <property type="match status" value="1"/>
</dbReference>
<evidence type="ECO:0000259" key="2">
    <source>
        <dbReference type="Pfam" id="PF13966"/>
    </source>
</evidence>
<dbReference type="Pfam" id="PF13456">
    <property type="entry name" value="RVT_3"/>
    <property type="match status" value="1"/>
</dbReference>
<evidence type="ECO:0000313" key="3">
    <source>
        <dbReference type="EMBL" id="KAK3228382.1"/>
    </source>
</evidence>
<comment type="caution">
    <text evidence="3">The sequence shown here is derived from an EMBL/GenBank/DDBJ whole genome shotgun (WGS) entry which is preliminary data.</text>
</comment>
<evidence type="ECO:0000259" key="1">
    <source>
        <dbReference type="Pfam" id="PF13456"/>
    </source>
</evidence>
<reference evidence="3" key="1">
    <citation type="journal article" date="2023" name="Plant J.">
        <title>Genome sequences and population genomics provide insights into the demographic history, inbreeding, and mutation load of two 'living fossil' tree species of Dipteronia.</title>
        <authorList>
            <person name="Feng Y."/>
            <person name="Comes H.P."/>
            <person name="Chen J."/>
            <person name="Zhu S."/>
            <person name="Lu R."/>
            <person name="Zhang X."/>
            <person name="Li P."/>
            <person name="Qiu J."/>
            <person name="Olsen K.M."/>
            <person name="Qiu Y."/>
        </authorList>
    </citation>
    <scope>NUCLEOTIDE SEQUENCE</scope>
    <source>
        <strain evidence="3">NBL</strain>
    </source>
</reference>
<protein>
    <recommendedName>
        <fullName evidence="5">Reverse transcriptase zinc-binding domain-containing protein</fullName>
    </recommendedName>
</protein>
<feature type="domain" description="Reverse transcriptase zinc-binding" evidence="2">
    <location>
        <begin position="146"/>
        <end position="204"/>
    </location>
</feature>